<dbReference type="InterPro" id="IPR006359">
    <property type="entry name" value="Tscrpt_elong_fac_GreA"/>
</dbReference>
<accession>A0A316A1R9</accession>
<gene>
    <name evidence="9" type="primary">greA</name>
    <name evidence="13" type="ORF">SAMN05216529_10151</name>
</gene>
<dbReference type="GO" id="GO:0003677">
    <property type="term" value="F:DNA binding"/>
    <property type="evidence" value="ECO:0007669"/>
    <property type="project" value="UniProtKB-UniRule"/>
</dbReference>
<dbReference type="GO" id="GO:0032784">
    <property type="term" value="P:regulation of DNA-templated transcription elongation"/>
    <property type="evidence" value="ECO:0007669"/>
    <property type="project" value="UniProtKB-UniRule"/>
</dbReference>
<comment type="function">
    <text evidence="7 9 10">Necessary for efficient RNA polymerase transcription elongation past template-encoded arresting sites. The arresting sites in DNA have the property of trapping a certain fraction of elongating RNA polymerases that pass through, resulting in locked ternary complexes. Cleavage of the nascent transcript by cleavage factors such as GreA or GreB allows the resumption of elongation from the new 3'terminus. GreA releases sequences of 2 to 3 nucleotides.</text>
</comment>
<dbReference type="GO" id="GO:0070063">
    <property type="term" value="F:RNA polymerase binding"/>
    <property type="evidence" value="ECO:0007669"/>
    <property type="project" value="InterPro"/>
</dbReference>
<dbReference type="PANTHER" id="PTHR30437">
    <property type="entry name" value="TRANSCRIPTION ELONGATION FACTOR GREA"/>
    <property type="match status" value="1"/>
</dbReference>
<dbReference type="AlphaFoldDB" id="A0A316A1R9"/>
<dbReference type="SUPFAM" id="SSF54534">
    <property type="entry name" value="FKBP-like"/>
    <property type="match status" value="1"/>
</dbReference>
<evidence type="ECO:0000256" key="3">
    <source>
        <dbReference type="ARBA" id="ARBA00023015"/>
    </source>
</evidence>
<evidence type="ECO:0000256" key="5">
    <source>
        <dbReference type="ARBA" id="ARBA00023125"/>
    </source>
</evidence>
<dbReference type="NCBIfam" id="TIGR01462">
    <property type="entry name" value="greA"/>
    <property type="match status" value="1"/>
</dbReference>
<feature type="domain" description="Transcription elongation factor GreA/GreB C-terminal" evidence="11">
    <location>
        <begin position="80"/>
        <end position="144"/>
    </location>
</feature>
<evidence type="ECO:0000256" key="7">
    <source>
        <dbReference type="ARBA" id="ARBA00024916"/>
    </source>
</evidence>
<dbReference type="Pfam" id="PF01272">
    <property type="entry name" value="GreA_GreB"/>
    <property type="match status" value="1"/>
</dbReference>
<dbReference type="FunFam" id="1.10.287.180:FF:000001">
    <property type="entry name" value="Transcription elongation factor GreA"/>
    <property type="match status" value="1"/>
</dbReference>
<evidence type="ECO:0000256" key="2">
    <source>
        <dbReference type="ARBA" id="ARBA00013729"/>
    </source>
</evidence>
<keyword evidence="6 9" id="KW-0804">Transcription</keyword>
<dbReference type="RefSeq" id="WP_109708232.1">
    <property type="nucleotide sequence ID" value="NZ_QGDS01000001.1"/>
</dbReference>
<reference evidence="14" key="1">
    <citation type="submission" date="2017-07" db="EMBL/GenBank/DDBJ databases">
        <authorList>
            <person name="Varghese N."/>
            <person name="Submissions S."/>
        </authorList>
    </citation>
    <scope>NUCLEOTIDE SEQUENCE [LARGE SCALE GENOMIC DNA]</scope>
    <source>
        <strain evidence="14">NLAE-zl-C134</strain>
    </source>
</reference>
<evidence type="ECO:0000313" key="13">
    <source>
        <dbReference type="EMBL" id="SUQ12164.1"/>
    </source>
</evidence>
<organism evidence="13 14">
    <name type="scientific">Faecalicatena contorta</name>
    <dbReference type="NCBI Taxonomy" id="39482"/>
    <lineage>
        <taxon>Bacteria</taxon>
        <taxon>Bacillati</taxon>
        <taxon>Bacillota</taxon>
        <taxon>Clostridia</taxon>
        <taxon>Lachnospirales</taxon>
        <taxon>Lachnospiraceae</taxon>
        <taxon>Faecalicatena</taxon>
    </lineage>
</organism>
<evidence type="ECO:0000259" key="11">
    <source>
        <dbReference type="Pfam" id="PF01272"/>
    </source>
</evidence>
<evidence type="ECO:0000256" key="8">
    <source>
        <dbReference type="ARBA" id="ARBA00030776"/>
    </source>
</evidence>
<dbReference type="PROSITE" id="PS00830">
    <property type="entry name" value="GREAB_2"/>
    <property type="match status" value="1"/>
</dbReference>
<dbReference type="PIRSF" id="PIRSF006092">
    <property type="entry name" value="GreA_GreB"/>
    <property type="match status" value="1"/>
</dbReference>
<dbReference type="InterPro" id="IPR018151">
    <property type="entry name" value="TF_GreA/GreB_CS"/>
</dbReference>
<dbReference type="InterPro" id="IPR036953">
    <property type="entry name" value="GreA/GreB_C_sf"/>
</dbReference>
<evidence type="ECO:0000313" key="14">
    <source>
        <dbReference type="Proteomes" id="UP000254051"/>
    </source>
</evidence>
<dbReference type="InterPro" id="IPR028624">
    <property type="entry name" value="Tscrpt_elong_fac_GreA/B"/>
</dbReference>
<evidence type="ECO:0000256" key="6">
    <source>
        <dbReference type="ARBA" id="ARBA00023163"/>
    </source>
</evidence>
<keyword evidence="13" id="KW-0251">Elongation factor</keyword>
<dbReference type="Proteomes" id="UP000254051">
    <property type="component" value="Unassembled WGS sequence"/>
</dbReference>
<keyword evidence="4" id="KW-0175">Coiled coil</keyword>
<keyword evidence="13" id="KW-0648">Protein biosynthesis</keyword>
<evidence type="ECO:0000256" key="9">
    <source>
        <dbReference type="HAMAP-Rule" id="MF_00105"/>
    </source>
</evidence>
<comment type="similarity">
    <text evidence="1 9 10">Belongs to the GreA/GreB family.</text>
</comment>
<dbReference type="OrthoDB" id="9808774at2"/>
<sequence>MYDKLTKGDIKKIEEEIEHRKLVVRKQAIEAVKEARAHGDLSENFEYHAAKKDKNKNESRIRYLERMLKTAVIVEDSSREDEVGINNTVELYYEDDDEVETYRLVTSVRGSSINGRISIESPIGKAILGHKLNDRVYVKVNNDFGYYVVIRRIINTQEEEEEKIRSF</sequence>
<keyword evidence="3 9" id="KW-0805">Transcription regulation</keyword>
<protein>
    <recommendedName>
        <fullName evidence="2 9">Transcription elongation factor GreA</fullName>
    </recommendedName>
    <alternativeName>
        <fullName evidence="8 9">Transcript cleavage factor GreA</fullName>
    </alternativeName>
</protein>
<evidence type="ECO:0000256" key="10">
    <source>
        <dbReference type="RuleBase" id="RU000556"/>
    </source>
</evidence>
<dbReference type="Gene3D" id="3.10.50.30">
    <property type="entry name" value="Transcription elongation factor, GreA/GreB, C-terminal domain"/>
    <property type="match status" value="1"/>
</dbReference>
<evidence type="ECO:0000256" key="1">
    <source>
        <dbReference type="ARBA" id="ARBA00008213"/>
    </source>
</evidence>
<dbReference type="PANTHER" id="PTHR30437:SF4">
    <property type="entry name" value="TRANSCRIPTION ELONGATION FACTOR GREA"/>
    <property type="match status" value="1"/>
</dbReference>
<dbReference type="GO" id="GO:0003746">
    <property type="term" value="F:translation elongation factor activity"/>
    <property type="evidence" value="ECO:0007669"/>
    <property type="project" value="UniProtKB-KW"/>
</dbReference>
<dbReference type="HAMAP" id="MF_00105">
    <property type="entry name" value="GreA_GreB"/>
    <property type="match status" value="1"/>
</dbReference>
<evidence type="ECO:0000259" key="12">
    <source>
        <dbReference type="Pfam" id="PF03449"/>
    </source>
</evidence>
<dbReference type="EMBL" id="UHJJ01000001">
    <property type="protein sequence ID" value="SUQ12164.1"/>
    <property type="molecule type" value="Genomic_DNA"/>
</dbReference>
<feature type="domain" description="Transcription elongation factor GreA/GreB N-terminal" evidence="12">
    <location>
        <begin position="5"/>
        <end position="73"/>
    </location>
</feature>
<dbReference type="Pfam" id="PF03449">
    <property type="entry name" value="GreA_GreB_N"/>
    <property type="match status" value="1"/>
</dbReference>
<dbReference type="GO" id="GO:0006354">
    <property type="term" value="P:DNA-templated transcription elongation"/>
    <property type="evidence" value="ECO:0007669"/>
    <property type="project" value="TreeGrafter"/>
</dbReference>
<proteinExistence type="inferred from homology"/>
<dbReference type="SUPFAM" id="SSF46557">
    <property type="entry name" value="GreA transcript cleavage protein, N-terminal domain"/>
    <property type="match status" value="1"/>
</dbReference>
<dbReference type="InterPro" id="IPR022691">
    <property type="entry name" value="Tscrpt_elong_fac_GreA/B_N"/>
</dbReference>
<keyword evidence="5 9" id="KW-0238">DNA-binding</keyword>
<dbReference type="Gene3D" id="1.10.287.180">
    <property type="entry name" value="Transcription elongation factor, GreA/GreB, N-terminal domain"/>
    <property type="match status" value="1"/>
</dbReference>
<dbReference type="InterPro" id="IPR001437">
    <property type="entry name" value="Tscrpt_elong_fac_GreA/B_C"/>
</dbReference>
<dbReference type="InterPro" id="IPR023459">
    <property type="entry name" value="Tscrpt_elong_fac_GreA/B_fam"/>
</dbReference>
<evidence type="ECO:0000256" key="4">
    <source>
        <dbReference type="ARBA" id="ARBA00023054"/>
    </source>
</evidence>
<name>A0A316A1R9_9FIRM</name>
<keyword evidence="14" id="KW-1185">Reference proteome</keyword>
<dbReference type="InterPro" id="IPR036805">
    <property type="entry name" value="Tscrpt_elong_fac_GreA/B_N_sf"/>
</dbReference>